<evidence type="ECO:0000256" key="1">
    <source>
        <dbReference type="ARBA" id="ARBA00022679"/>
    </source>
</evidence>
<organism evidence="3 4">
    <name type="scientific">Brevibacillus choshinensis</name>
    <dbReference type="NCBI Taxonomy" id="54911"/>
    <lineage>
        <taxon>Bacteria</taxon>
        <taxon>Bacillati</taxon>
        <taxon>Bacillota</taxon>
        <taxon>Bacilli</taxon>
        <taxon>Bacillales</taxon>
        <taxon>Paenibacillaceae</taxon>
        <taxon>Brevibacillus</taxon>
    </lineage>
</organism>
<evidence type="ECO:0000259" key="2">
    <source>
        <dbReference type="PROSITE" id="PS51186"/>
    </source>
</evidence>
<evidence type="ECO:0000313" key="4">
    <source>
        <dbReference type="Proteomes" id="UP000596248"/>
    </source>
</evidence>
<dbReference type="PANTHER" id="PTHR13947">
    <property type="entry name" value="GNAT FAMILY N-ACETYLTRANSFERASE"/>
    <property type="match status" value="1"/>
</dbReference>
<evidence type="ECO:0000313" key="3">
    <source>
        <dbReference type="EMBL" id="QRG70263.1"/>
    </source>
</evidence>
<dbReference type="InterPro" id="IPR000182">
    <property type="entry name" value="GNAT_dom"/>
</dbReference>
<gene>
    <name evidence="3" type="ORF">JNE38_14770</name>
</gene>
<dbReference type="InterPro" id="IPR016181">
    <property type="entry name" value="Acyl_CoA_acyltransferase"/>
</dbReference>
<dbReference type="InterPro" id="IPR050769">
    <property type="entry name" value="NAT_camello-type"/>
</dbReference>
<keyword evidence="1" id="KW-0808">Transferase</keyword>
<accession>A0ABX7FVI2</accession>
<dbReference type="SUPFAM" id="SSF55729">
    <property type="entry name" value="Acyl-CoA N-acyltransferases (Nat)"/>
    <property type="match status" value="1"/>
</dbReference>
<dbReference type="PANTHER" id="PTHR13947:SF37">
    <property type="entry name" value="LD18367P"/>
    <property type="match status" value="1"/>
</dbReference>
<dbReference type="EMBL" id="CP069127">
    <property type="protein sequence ID" value="QRG70263.1"/>
    <property type="molecule type" value="Genomic_DNA"/>
</dbReference>
<protein>
    <submittedName>
        <fullName evidence="3">GNAT family N-acetyltransferase</fullName>
    </submittedName>
</protein>
<dbReference type="CDD" id="cd04301">
    <property type="entry name" value="NAT_SF"/>
    <property type="match status" value="1"/>
</dbReference>
<dbReference type="PROSITE" id="PS51186">
    <property type="entry name" value="GNAT"/>
    <property type="match status" value="1"/>
</dbReference>
<reference evidence="3 4" key="1">
    <citation type="submission" date="2021-01" db="EMBL/GenBank/DDBJ databases">
        <title>Identification of strong promoters based on the transcriptome of Brevibacillus choshinensis.</title>
        <authorList>
            <person name="Yao D."/>
            <person name="Zhang K."/>
            <person name="Wu J."/>
        </authorList>
    </citation>
    <scope>NUCLEOTIDE SEQUENCE [LARGE SCALE GENOMIC DNA]</scope>
    <source>
        <strain evidence="3 4">HPD31-SP3</strain>
    </source>
</reference>
<name>A0ABX7FVI2_BRECH</name>
<keyword evidence="4" id="KW-1185">Reference proteome</keyword>
<dbReference type="Pfam" id="PF13508">
    <property type="entry name" value="Acetyltransf_7"/>
    <property type="match status" value="1"/>
</dbReference>
<proteinExistence type="predicted"/>
<dbReference type="RefSeq" id="WP_203357237.1">
    <property type="nucleotide sequence ID" value="NZ_CP069127.1"/>
</dbReference>
<feature type="domain" description="N-acetyltransferase" evidence="2">
    <location>
        <begin position="1"/>
        <end position="157"/>
    </location>
</feature>
<dbReference type="Gene3D" id="3.40.630.30">
    <property type="match status" value="1"/>
</dbReference>
<dbReference type="Proteomes" id="UP000596248">
    <property type="component" value="Chromosome"/>
</dbReference>
<sequence length="157" mass="17922">MIIREIEEKDNQQVESVIRTCLIEFGADKPGTAWADPNLGDFYHLYQSEGSNYWVVEDHNNKIVAGCGIGPIQGWPAICELQKMYALEETRGTGIANDLLKVALEFAKQHYEKCYLETLSNMVAANKFYKKHGFIQLEKPLNATEHYACDAWYIKTL</sequence>